<evidence type="ECO:0000256" key="4">
    <source>
        <dbReference type="ARBA" id="ARBA00016461"/>
    </source>
</evidence>
<feature type="transmembrane region" description="Helical" evidence="12">
    <location>
        <begin position="6"/>
        <end position="26"/>
    </location>
</feature>
<accession>A0ABS7PRN0</accession>
<organism evidence="13 14">
    <name type="scientific">Sphingomonas colocasiae</name>
    <dbReference type="NCBI Taxonomy" id="1848973"/>
    <lineage>
        <taxon>Bacteria</taxon>
        <taxon>Pseudomonadati</taxon>
        <taxon>Pseudomonadota</taxon>
        <taxon>Alphaproteobacteria</taxon>
        <taxon>Sphingomonadales</taxon>
        <taxon>Sphingomonadaceae</taxon>
        <taxon>Sphingomonas</taxon>
    </lineage>
</organism>
<name>A0ABS7PRN0_9SPHN</name>
<evidence type="ECO:0000256" key="3">
    <source>
        <dbReference type="ARBA" id="ARBA00008741"/>
    </source>
</evidence>
<evidence type="ECO:0000313" key="13">
    <source>
        <dbReference type="EMBL" id="MBY8823933.1"/>
    </source>
</evidence>
<keyword evidence="5 12" id="KW-0813">Transport</keyword>
<keyword evidence="7 12" id="KW-0997">Cell inner membrane</keyword>
<keyword evidence="14" id="KW-1185">Reference proteome</keyword>
<evidence type="ECO:0000256" key="6">
    <source>
        <dbReference type="ARBA" id="ARBA00022475"/>
    </source>
</evidence>
<keyword evidence="9 12" id="KW-0201">Cytochrome c-type biogenesis</keyword>
<evidence type="ECO:0000256" key="11">
    <source>
        <dbReference type="ARBA" id="ARBA00023136"/>
    </source>
</evidence>
<evidence type="ECO:0000256" key="12">
    <source>
        <dbReference type="RuleBase" id="RU363101"/>
    </source>
</evidence>
<evidence type="ECO:0000256" key="7">
    <source>
        <dbReference type="ARBA" id="ARBA00022519"/>
    </source>
</evidence>
<dbReference type="EMBL" id="JAINVV010000008">
    <property type="protein sequence ID" value="MBY8823933.1"/>
    <property type="molecule type" value="Genomic_DNA"/>
</dbReference>
<keyword evidence="10 12" id="KW-1133">Transmembrane helix</keyword>
<sequence length="43" mass="4916">MNHWPFIIAAYGMAFLGIGGVMLWAWRSMRRAESATSDRVRSD</sequence>
<dbReference type="Pfam" id="PF04995">
    <property type="entry name" value="CcmD"/>
    <property type="match status" value="1"/>
</dbReference>
<keyword evidence="8 12" id="KW-0812">Transmembrane</keyword>
<proteinExistence type="inferred from homology"/>
<evidence type="ECO:0000256" key="9">
    <source>
        <dbReference type="ARBA" id="ARBA00022748"/>
    </source>
</evidence>
<comment type="subcellular location">
    <subcellularLocation>
        <location evidence="2 12">Cell inner membrane</location>
        <topology evidence="2 12">Single-pass membrane protein</topology>
    </subcellularLocation>
</comment>
<reference evidence="13 14" key="1">
    <citation type="submission" date="2021-08" db="EMBL/GenBank/DDBJ databases">
        <authorList>
            <person name="Tuo L."/>
        </authorList>
    </citation>
    <scope>NUCLEOTIDE SEQUENCE [LARGE SCALE GENOMIC DNA]</scope>
    <source>
        <strain evidence="13 14">JCM 31229</strain>
    </source>
</reference>
<keyword evidence="6 12" id="KW-1003">Cell membrane</keyword>
<protein>
    <recommendedName>
        <fullName evidence="4 12">Heme exporter protein D</fullName>
    </recommendedName>
</protein>
<evidence type="ECO:0000313" key="14">
    <source>
        <dbReference type="Proteomes" id="UP000706039"/>
    </source>
</evidence>
<evidence type="ECO:0000256" key="5">
    <source>
        <dbReference type="ARBA" id="ARBA00022448"/>
    </source>
</evidence>
<comment type="similarity">
    <text evidence="3 12">Belongs to the CcmD/CycX/HelD family.</text>
</comment>
<comment type="function">
    <text evidence="1 12">Required for the export of heme to the periplasm for the biogenesis of c-type cytochromes.</text>
</comment>
<dbReference type="Proteomes" id="UP000706039">
    <property type="component" value="Unassembled WGS sequence"/>
</dbReference>
<dbReference type="InterPro" id="IPR007078">
    <property type="entry name" value="Haem_export_protD_CcmD"/>
</dbReference>
<gene>
    <name evidence="13" type="primary">ccmD</name>
    <name evidence="13" type="ORF">K7G82_16630</name>
</gene>
<evidence type="ECO:0000256" key="10">
    <source>
        <dbReference type="ARBA" id="ARBA00022989"/>
    </source>
</evidence>
<keyword evidence="11 12" id="KW-0472">Membrane</keyword>
<dbReference type="RefSeq" id="WP_222991038.1">
    <property type="nucleotide sequence ID" value="NZ_JAINVV010000008.1"/>
</dbReference>
<comment type="caution">
    <text evidence="13">The sequence shown here is derived from an EMBL/GenBank/DDBJ whole genome shotgun (WGS) entry which is preliminary data.</text>
</comment>
<evidence type="ECO:0000256" key="8">
    <source>
        <dbReference type="ARBA" id="ARBA00022692"/>
    </source>
</evidence>
<evidence type="ECO:0000256" key="2">
    <source>
        <dbReference type="ARBA" id="ARBA00004377"/>
    </source>
</evidence>
<evidence type="ECO:0000256" key="1">
    <source>
        <dbReference type="ARBA" id="ARBA00002442"/>
    </source>
</evidence>